<keyword evidence="1 4" id="KW-0418">Kinase</keyword>
<comment type="miscellaneous">
    <text evidence="1">Reaction mechanism of ThiL seems to utilize a direct, inline transfer of the gamma-phosphate of ATP to TMP rather than a phosphorylated enzyme intermediate.</text>
</comment>
<dbReference type="GO" id="GO:0005524">
    <property type="term" value="F:ATP binding"/>
    <property type="evidence" value="ECO:0007669"/>
    <property type="project" value="UniProtKB-UniRule"/>
</dbReference>
<feature type="binding site" evidence="1">
    <location>
        <position position="269"/>
    </location>
    <ligand>
        <name>ATP</name>
        <dbReference type="ChEBI" id="CHEBI:30616"/>
    </ligand>
</feature>
<dbReference type="PANTHER" id="PTHR30270">
    <property type="entry name" value="THIAMINE-MONOPHOSPHATE KINASE"/>
    <property type="match status" value="1"/>
</dbReference>
<feature type="binding site" evidence="1">
    <location>
        <position position="43"/>
    </location>
    <ligand>
        <name>Mg(2+)</name>
        <dbReference type="ChEBI" id="CHEBI:18420"/>
        <label>4</label>
    </ligand>
</feature>
<dbReference type="GO" id="GO:0000287">
    <property type="term" value="F:magnesium ion binding"/>
    <property type="evidence" value="ECO:0007669"/>
    <property type="project" value="UniProtKB-UniRule"/>
</dbReference>
<dbReference type="SUPFAM" id="SSF55326">
    <property type="entry name" value="PurM N-terminal domain-like"/>
    <property type="match status" value="1"/>
</dbReference>
<feature type="binding site" evidence="1">
    <location>
        <position position="326"/>
    </location>
    <ligand>
        <name>substrate</name>
    </ligand>
</feature>
<keyword evidence="1" id="KW-0784">Thiamine biosynthesis</keyword>
<feature type="domain" description="PurM-like N-terminal" evidence="3">
    <location>
        <begin position="41"/>
        <end position="159"/>
    </location>
</feature>
<evidence type="ECO:0000313" key="5">
    <source>
        <dbReference type="Proteomes" id="UP000560081"/>
    </source>
</evidence>
<keyword evidence="1" id="KW-0460">Magnesium</keyword>
<feature type="binding site" evidence="1">
    <location>
        <position position="59"/>
    </location>
    <ligand>
        <name>Mg(2+)</name>
        <dbReference type="ChEBI" id="CHEBI:18420"/>
        <label>2</label>
    </ligand>
</feature>
<keyword evidence="1" id="KW-0067">ATP-binding</keyword>
<feature type="binding site" evidence="1">
    <location>
        <position position="93"/>
    </location>
    <ligand>
        <name>Mg(2+)</name>
        <dbReference type="ChEBI" id="CHEBI:18420"/>
        <label>4</label>
    </ligand>
</feature>
<organism evidence="4 5">
    <name type="scientific">Micrococcus flavus</name>
    <dbReference type="NCBI Taxonomy" id="384602"/>
    <lineage>
        <taxon>Bacteria</taxon>
        <taxon>Bacillati</taxon>
        <taxon>Actinomycetota</taxon>
        <taxon>Actinomycetes</taxon>
        <taxon>Micrococcales</taxon>
        <taxon>Micrococcaceae</taxon>
        <taxon>Micrococcus</taxon>
    </lineage>
</organism>
<evidence type="ECO:0000256" key="2">
    <source>
        <dbReference type="SAM" id="MobiDB-lite"/>
    </source>
</evidence>
<dbReference type="SUPFAM" id="SSF56042">
    <property type="entry name" value="PurM C-terminal domain-like"/>
    <property type="match status" value="1"/>
</dbReference>
<dbReference type="AlphaFoldDB" id="A0A4Y8X4Q6"/>
<dbReference type="HAMAP" id="MF_02128">
    <property type="entry name" value="TMP_kinase"/>
    <property type="match status" value="1"/>
</dbReference>
<dbReference type="InterPro" id="IPR016188">
    <property type="entry name" value="PurM-like_N"/>
</dbReference>
<dbReference type="PANTHER" id="PTHR30270:SF0">
    <property type="entry name" value="THIAMINE-MONOPHOSPHATE KINASE"/>
    <property type="match status" value="1"/>
</dbReference>
<evidence type="ECO:0000259" key="3">
    <source>
        <dbReference type="Pfam" id="PF00586"/>
    </source>
</evidence>
<dbReference type="GO" id="GO:0009030">
    <property type="term" value="F:thiamine-phosphate kinase activity"/>
    <property type="evidence" value="ECO:0007669"/>
    <property type="project" value="UniProtKB-UniRule"/>
</dbReference>
<comment type="function">
    <text evidence="1">Catalyzes the ATP-dependent phosphorylation of thiamine-monophosphate (TMP) to form thiamine-pyrophosphate (TPP), the active form of vitamin B1.</text>
</comment>
<dbReference type="GO" id="GO:0009228">
    <property type="term" value="P:thiamine biosynthetic process"/>
    <property type="evidence" value="ECO:0007669"/>
    <property type="project" value="UniProtKB-KW"/>
</dbReference>
<name>A0A4Y8X4Q6_9MICC</name>
<feature type="binding site" evidence="1">
    <location>
        <position position="43"/>
    </location>
    <ligand>
        <name>Mg(2+)</name>
        <dbReference type="ChEBI" id="CHEBI:18420"/>
        <label>3</label>
    </ligand>
</feature>
<dbReference type="Pfam" id="PF00586">
    <property type="entry name" value="AIRS"/>
    <property type="match status" value="1"/>
</dbReference>
<dbReference type="Gene3D" id="3.30.1330.10">
    <property type="entry name" value="PurM-like, N-terminal domain"/>
    <property type="match status" value="1"/>
</dbReference>
<dbReference type="InterPro" id="IPR006283">
    <property type="entry name" value="ThiL-like"/>
</dbReference>
<dbReference type="EC" id="2.7.4.16" evidence="1"/>
<gene>
    <name evidence="1" type="primary">thiL</name>
    <name evidence="4" type="ORF">BJ976_001332</name>
</gene>
<feature type="binding site" evidence="1">
    <location>
        <position position="169"/>
    </location>
    <ligand>
        <name>ATP</name>
        <dbReference type="ChEBI" id="CHEBI:30616"/>
    </ligand>
</feature>
<accession>A0A4Y8X4Q6</accession>
<feature type="binding site" evidence="1">
    <location>
        <position position="93"/>
    </location>
    <ligand>
        <name>Mg(2+)</name>
        <dbReference type="ChEBI" id="CHEBI:18420"/>
        <label>3</label>
    </ligand>
</feature>
<proteinExistence type="inferred from homology"/>
<feature type="binding site" evidence="1">
    <location>
        <position position="66"/>
    </location>
    <ligand>
        <name>substrate</name>
    </ligand>
</feature>
<keyword evidence="1 4" id="KW-0808">Transferase</keyword>
<dbReference type="InterPro" id="IPR036676">
    <property type="entry name" value="PurM-like_C_sf"/>
</dbReference>
<dbReference type="InterPro" id="IPR036921">
    <property type="entry name" value="PurM-like_N_sf"/>
</dbReference>
<feature type="binding site" evidence="1">
    <location>
        <position position="368"/>
    </location>
    <ligand>
        <name>substrate</name>
    </ligand>
</feature>
<reference evidence="4 5" key="1">
    <citation type="submission" date="2020-08" db="EMBL/GenBank/DDBJ databases">
        <title>Sequencing the genomes of 1000 actinobacteria strains.</title>
        <authorList>
            <person name="Klenk H.-P."/>
        </authorList>
    </citation>
    <scope>NUCLEOTIDE SEQUENCE [LARGE SCALE GENOMIC DNA]</scope>
    <source>
        <strain evidence="4 5">DSM 19079</strain>
    </source>
</reference>
<comment type="caution">
    <text evidence="4">The sequence shown here is derived from an EMBL/GenBank/DDBJ whole genome shotgun (WGS) entry which is preliminary data.</text>
</comment>
<feature type="binding site" evidence="1">
    <location>
        <position position="93"/>
    </location>
    <ligand>
        <name>Mg(2+)</name>
        <dbReference type="ChEBI" id="CHEBI:18420"/>
        <label>2</label>
    </ligand>
</feature>
<comment type="similarity">
    <text evidence="1">Belongs to the thiamine-monophosphate kinase family.</text>
</comment>
<protein>
    <recommendedName>
        <fullName evidence="1">Thiamine-monophosphate kinase</fullName>
        <shortName evidence="1">TMP kinase</shortName>
        <shortName evidence="1">Thiamine-phosphate kinase</shortName>
        <ecNumber evidence="1">2.7.4.16</ecNumber>
    </recommendedName>
</protein>
<sequence>MTSAGAVVGDLAEEQLLELIQARLAPVARDAAWPAGTVPPGDDAAVLPAPRGTVAVSTDAMGEGTDFLMTWPAGVRTRGHDVGWKAAAQNLSDVNAMGAAPSGLVTALTLPRDTPVTWVTALAGGFTAAIRVLGAGDCRVAGGDLGEGDRVHVAVTALGDPPAAGVVRRVPAPQVRARMLAEGAVLVHASGPQGSGWGTPGPGWAAAGLALLLTDRKRLLERAASLDPADRPGARELAHAVRAQLRPRPPLALGPAAAGSGIAAMMDVSDGVGRDAHRLARATGTPDDPLTPWVDEAWLARAAAPLARVAALSRREPEEFVLAGGEDYGLLGLVAVGATVPAGFERIGRLEPAGRRPAGHRPLPERGWDHFGAVR</sequence>
<dbReference type="OrthoDB" id="9802811at2"/>
<comment type="caution">
    <text evidence="1">Lacks conserved residue(s) required for the propagation of feature annotation.</text>
</comment>
<feature type="binding site" evidence="1">
    <location>
        <position position="267"/>
    </location>
    <ligand>
        <name>Mg(2+)</name>
        <dbReference type="ChEBI" id="CHEBI:18420"/>
        <label>3</label>
    </ligand>
</feature>
<feature type="binding site" evidence="1">
    <location>
        <position position="59"/>
    </location>
    <ligand>
        <name>Mg(2+)</name>
        <dbReference type="ChEBI" id="CHEBI:18420"/>
        <label>1</label>
    </ligand>
</feature>
<dbReference type="RefSeq" id="WP_135028131.1">
    <property type="nucleotide sequence ID" value="NZ_BMLA01000001.1"/>
</dbReference>
<dbReference type="EMBL" id="JACHMC010000001">
    <property type="protein sequence ID" value="MBB4882981.1"/>
    <property type="molecule type" value="Genomic_DNA"/>
</dbReference>
<feature type="binding site" evidence="1">
    <location>
        <position position="144"/>
    </location>
    <ligand>
        <name>Mg(2+)</name>
        <dbReference type="ChEBI" id="CHEBI:18420"/>
        <label>1</label>
    </ligand>
</feature>
<dbReference type="UniPathway" id="UPA00060">
    <property type="reaction ID" value="UER00142"/>
</dbReference>
<feature type="region of interest" description="Disordered" evidence="2">
    <location>
        <begin position="352"/>
        <end position="375"/>
    </location>
</feature>
<evidence type="ECO:0000256" key="1">
    <source>
        <dbReference type="HAMAP-Rule" id="MF_02128"/>
    </source>
</evidence>
<feature type="binding site" evidence="1">
    <location>
        <position position="58"/>
    </location>
    <ligand>
        <name>Mg(2+)</name>
        <dbReference type="ChEBI" id="CHEBI:18420"/>
        <label>1</label>
    </ligand>
</feature>
<keyword evidence="1" id="KW-0547">Nucleotide-binding</keyword>
<feature type="binding site" evidence="1">
    <location>
        <position position="57"/>
    </location>
    <ligand>
        <name>Mg(2+)</name>
        <dbReference type="ChEBI" id="CHEBI:18420"/>
        <label>4</label>
    </ligand>
</feature>
<comment type="catalytic activity">
    <reaction evidence="1">
        <text>thiamine phosphate + ATP = thiamine diphosphate + ADP</text>
        <dbReference type="Rhea" id="RHEA:15913"/>
        <dbReference type="ChEBI" id="CHEBI:30616"/>
        <dbReference type="ChEBI" id="CHEBI:37575"/>
        <dbReference type="ChEBI" id="CHEBI:58937"/>
        <dbReference type="ChEBI" id="CHEBI:456216"/>
        <dbReference type="EC" id="2.7.4.16"/>
    </reaction>
</comment>
<keyword evidence="5" id="KW-1185">Reference proteome</keyword>
<dbReference type="Gene3D" id="3.90.650.10">
    <property type="entry name" value="PurM-like C-terminal domain"/>
    <property type="match status" value="1"/>
</dbReference>
<comment type="pathway">
    <text evidence="1">Cofactor biosynthesis; thiamine diphosphate biosynthesis; thiamine diphosphate from thiamine phosphate: step 1/1.</text>
</comment>
<dbReference type="CDD" id="cd02194">
    <property type="entry name" value="ThiL"/>
    <property type="match status" value="1"/>
</dbReference>
<keyword evidence="1" id="KW-0479">Metal-binding</keyword>
<dbReference type="GO" id="GO:0009229">
    <property type="term" value="P:thiamine diphosphate biosynthetic process"/>
    <property type="evidence" value="ECO:0007669"/>
    <property type="project" value="UniProtKB-UniRule"/>
</dbReference>
<feature type="binding site" evidence="1">
    <location>
        <position position="270"/>
    </location>
    <ligand>
        <name>Mg(2+)</name>
        <dbReference type="ChEBI" id="CHEBI:18420"/>
        <label>5</label>
    </ligand>
</feature>
<feature type="binding site" evidence="1">
    <location>
        <begin position="143"/>
        <end position="144"/>
    </location>
    <ligand>
        <name>ATP</name>
        <dbReference type="ChEBI" id="CHEBI:30616"/>
    </ligand>
</feature>
<dbReference type="Proteomes" id="UP000560081">
    <property type="component" value="Unassembled WGS sequence"/>
</dbReference>
<evidence type="ECO:0000313" key="4">
    <source>
        <dbReference type="EMBL" id="MBB4882981.1"/>
    </source>
</evidence>